<keyword evidence="3" id="KW-0482">Metalloprotease</keyword>
<gene>
    <name evidence="3" type="ORF">EGD98_01640</name>
</gene>
<dbReference type="EMBL" id="RKLQ01000001">
    <property type="protein sequence ID" value="MBX0302366.1"/>
    <property type="molecule type" value="Genomic_DNA"/>
</dbReference>
<dbReference type="GO" id="GO:0004175">
    <property type="term" value="F:endopeptidase activity"/>
    <property type="evidence" value="ECO:0007669"/>
    <property type="project" value="UniProtKB-ARBA"/>
</dbReference>
<evidence type="ECO:0000313" key="4">
    <source>
        <dbReference type="Proteomes" id="UP000783863"/>
    </source>
</evidence>
<organism evidence="3 4">
    <name type="scientific">Haloarcula salinisoli</name>
    <dbReference type="NCBI Taxonomy" id="2487746"/>
    <lineage>
        <taxon>Archaea</taxon>
        <taxon>Methanobacteriati</taxon>
        <taxon>Methanobacteriota</taxon>
        <taxon>Stenosarchaea group</taxon>
        <taxon>Halobacteria</taxon>
        <taxon>Halobacteriales</taxon>
        <taxon>Haloarculaceae</taxon>
        <taxon>Haloarcula</taxon>
    </lineage>
</organism>
<feature type="transmembrane region" description="Helical" evidence="1">
    <location>
        <begin position="169"/>
        <end position="191"/>
    </location>
</feature>
<keyword evidence="1" id="KW-0812">Transmembrane</keyword>
<dbReference type="GO" id="GO:0080120">
    <property type="term" value="P:CAAX-box protein maturation"/>
    <property type="evidence" value="ECO:0007669"/>
    <property type="project" value="UniProtKB-ARBA"/>
</dbReference>
<feature type="domain" description="CAAX prenyl protease 2/Lysostaphin resistance protein A-like" evidence="2">
    <location>
        <begin position="172"/>
        <end position="263"/>
    </location>
</feature>
<keyword evidence="1" id="KW-0472">Membrane</keyword>
<dbReference type="Pfam" id="PF02517">
    <property type="entry name" value="Rce1-like"/>
    <property type="match status" value="1"/>
</dbReference>
<reference evidence="3" key="1">
    <citation type="submission" date="2021-06" db="EMBL/GenBank/DDBJ databases">
        <title>Halomicroarcula sp. F24A a new haloarchaeum isolated from saline soil.</title>
        <authorList>
            <person name="Duran-Viseras A."/>
            <person name="Sanchez-Porro C."/>
            <person name="Ventosa A."/>
        </authorList>
    </citation>
    <scope>NUCLEOTIDE SEQUENCE</scope>
    <source>
        <strain evidence="3">F24A</strain>
    </source>
</reference>
<dbReference type="RefSeq" id="WP_220586605.1">
    <property type="nucleotide sequence ID" value="NZ_RKLQ01000001.1"/>
</dbReference>
<dbReference type="InterPro" id="IPR003675">
    <property type="entry name" value="Rce1/LyrA-like_dom"/>
</dbReference>
<comment type="caution">
    <text evidence="3">The sequence shown here is derived from an EMBL/GenBank/DDBJ whole genome shotgun (WGS) entry which is preliminary data.</text>
</comment>
<dbReference type="AlphaFoldDB" id="A0A8J8C6J4"/>
<evidence type="ECO:0000259" key="2">
    <source>
        <dbReference type="Pfam" id="PF02517"/>
    </source>
</evidence>
<name>A0A8J8C6J4_9EURY</name>
<feature type="transmembrane region" description="Helical" evidence="1">
    <location>
        <begin position="203"/>
        <end position="224"/>
    </location>
</feature>
<keyword evidence="1" id="KW-1133">Transmembrane helix</keyword>
<protein>
    <submittedName>
        <fullName evidence="3">CPBP family intramembrane metalloprotease</fullName>
    </submittedName>
</protein>
<accession>A0A8J8C6J4</accession>
<dbReference type="Proteomes" id="UP000783863">
    <property type="component" value="Unassembled WGS sequence"/>
</dbReference>
<keyword evidence="4" id="KW-1185">Reference proteome</keyword>
<keyword evidence="3" id="KW-0645">Protease</keyword>
<dbReference type="GO" id="GO:0008237">
    <property type="term" value="F:metallopeptidase activity"/>
    <property type="evidence" value="ECO:0007669"/>
    <property type="project" value="UniProtKB-KW"/>
</dbReference>
<keyword evidence="3" id="KW-0378">Hydrolase</keyword>
<sequence>MPQWAAFVGLTGFLLTVLLALSKLSQRSLSAEGGGVTARTDGLERLSAAGPADDTYPRFETARAARERRHIEGQLSSDTLSTGAVLANVALTQGLFGLLLLGGAFFFEIPLAAFGVTADALSTGLPAVGLGLAAGVGFWVGNEFAAAVADGFGIGVDESLRELLAPDSAGGWVVLLGVVLPIIALVEELLFRAAAIGVPVTGLGMPAPAMVVVSSVAFALGHGAQGRVGIVVTGALGAALGALFVLTNSLLAVVVAHYLVNALELCVHEGLGVRRLGSAS</sequence>
<evidence type="ECO:0000256" key="1">
    <source>
        <dbReference type="SAM" id="Phobius"/>
    </source>
</evidence>
<evidence type="ECO:0000313" key="3">
    <source>
        <dbReference type="EMBL" id="MBX0302366.1"/>
    </source>
</evidence>
<feature type="transmembrane region" description="Helical" evidence="1">
    <location>
        <begin position="230"/>
        <end position="260"/>
    </location>
</feature>
<feature type="transmembrane region" description="Helical" evidence="1">
    <location>
        <begin position="95"/>
        <end position="116"/>
    </location>
</feature>
<proteinExistence type="predicted"/>